<evidence type="ECO:0000313" key="2">
    <source>
        <dbReference type="EMBL" id="MCK8481902.1"/>
    </source>
</evidence>
<accession>A0ABT0HCJ0</accession>
<dbReference type="Proteomes" id="UP001203687">
    <property type="component" value="Unassembled WGS sequence"/>
</dbReference>
<dbReference type="RefSeq" id="WP_248413691.1">
    <property type="nucleotide sequence ID" value="NZ_JALPQF010000016.1"/>
</dbReference>
<feature type="transmembrane region" description="Helical" evidence="1">
    <location>
        <begin position="97"/>
        <end position="113"/>
    </location>
</feature>
<comment type="caution">
    <text evidence="2">The sequence shown here is derived from an EMBL/GenBank/DDBJ whole genome shotgun (WGS) entry which is preliminary data.</text>
</comment>
<reference evidence="2" key="1">
    <citation type="submission" date="2022-04" db="EMBL/GenBank/DDBJ databases">
        <authorList>
            <person name="Ren T."/>
        </authorList>
    </citation>
    <scope>NUCLEOTIDE SEQUENCE</scope>
    <source>
        <strain evidence="2">F63249</strain>
    </source>
</reference>
<feature type="transmembrane region" description="Helical" evidence="1">
    <location>
        <begin position="21"/>
        <end position="40"/>
    </location>
</feature>
<proteinExistence type="predicted"/>
<keyword evidence="3" id="KW-1185">Reference proteome</keyword>
<keyword evidence="1" id="KW-1133">Transmembrane helix</keyword>
<sequence>MQNKFLIFVIDNFLYNMWFSRIKDITPALLILTATFGYFLDEFIPNGINEIDLFFFKIGSFGFSDFSLFIFFMKMKVLILIFSIIWYYTCRHWWKKAILAIIAIELLKLINAFNYQQNLTDEIEYLRSFPVTVPILFLIIIFFKKIKNYYLEKDIRQKIDSEIDSVFFDLNKEKIEDLDLLKERFFKIRNETNSKNKHEYLQKLISLRDDFYKM</sequence>
<protein>
    <submittedName>
        <fullName evidence="2">Uncharacterized protein</fullName>
    </submittedName>
</protein>
<evidence type="ECO:0000256" key="1">
    <source>
        <dbReference type="SAM" id="Phobius"/>
    </source>
</evidence>
<name>A0ABT0HCJ0_9FLAO</name>
<organism evidence="2 3">
    <name type="scientific">Psychroserpens algicola</name>
    <dbReference type="NCBI Taxonomy" id="1719034"/>
    <lineage>
        <taxon>Bacteria</taxon>
        <taxon>Pseudomonadati</taxon>
        <taxon>Bacteroidota</taxon>
        <taxon>Flavobacteriia</taxon>
        <taxon>Flavobacteriales</taxon>
        <taxon>Flavobacteriaceae</taxon>
        <taxon>Psychroserpens</taxon>
    </lineage>
</organism>
<keyword evidence="1" id="KW-0812">Transmembrane</keyword>
<feature type="transmembrane region" description="Helical" evidence="1">
    <location>
        <begin position="66"/>
        <end position="88"/>
    </location>
</feature>
<feature type="transmembrane region" description="Helical" evidence="1">
    <location>
        <begin position="125"/>
        <end position="143"/>
    </location>
</feature>
<evidence type="ECO:0000313" key="3">
    <source>
        <dbReference type="Proteomes" id="UP001203687"/>
    </source>
</evidence>
<dbReference type="EMBL" id="JALPQF010000016">
    <property type="protein sequence ID" value="MCK8481902.1"/>
    <property type="molecule type" value="Genomic_DNA"/>
</dbReference>
<gene>
    <name evidence="2" type="ORF">MUY34_14810</name>
</gene>
<keyword evidence="1" id="KW-0472">Membrane</keyword>